<evidence type="ECO:0000256" key="7">
    <source>
        <dbReference type="ARBA" id="ARBA00023136"/>
    </source>
</evidence>
<evidence type="ECO:0000256" key="6">
    <source>
        <dbReference type="ARBA" id="ARBA00022989"/>
    </source>
</evidence>
<dbReference type="PANTHER" id="PTHR15583">
    <property type="entry name" value="INTERLEUKIN-17 RECEPTOR"/>
    <property type="match status" value="1"/>
</dbReference>
<proteinExistence type="predicted"/>
<evidence type="ECO:0000256" key="3">
    <source>
        <dbReference type="ARBA" id="ARBA00022475"/>
    </source>
</evidence>
<dbReference type="PANTHER" id="PTHR15583:SF12">
    <property type="entry name" value="INTERLEUKIN-17 RECEPTOR C"/>
    <property type="match status" value="1"/>
</dbReference>
<name>A0A3B3SPD9_9TELE</name>
<dbReference type="InterPro" id="IPR027841">
    <property type="entry name" value="IL-17_rcpt_C/E_N"/>
</dbReference>
<keyword evidence="16" id="KW-1185">Reference proteome</keyword>
<keyword evidence="5 13" id="KW-0732">Signal</keyword>
<evidence type="ECO:0000256" key="1">
    <source>
        <dbReference type="ARBA" id="ARBA00004162"/>
    </source>
</evidence>
<evidence type="ECO:0000256" key="11">
    <source>
        <dbReference type="SAM" id="MobiDB-lite"/>
    </source>
</evidence>
<feature type="domain" description="SEFIR" evidence="14">
    <location>
        <begin position="450"/>
        <end position="608"/>
    </location>
</feature>
<evidence type="ECO:0000256" key="13">
    <source>
        <dbReference type="SAM" id="SignalP"/>
    </source>
</evidence>
<dbReference type="Pfam" id="PF15037">
    <property type="entry name" value="IL17_R_N"/>
    <property type="match status" value="1"/>
</dbReference>
<evidence type="ECO:0000256" key="4">
    <source>
        <dbReference type="ARBA" id="ARBA00022692"/>
    </source>
</evidence>
<feature type="signal peptide" evidence="13">
    <location>
        <begin position="1"/>
        <end position="19"/>
    </location>
</feature>
<evidence type="ECO:0000256" key="2">
    <source>
        <dbReference type="ARBA" id="ARBA00004479"/>
    </source>
</evidence>
<comment type="subcellular location">
    <subcellularLocation>
        <location evidence="1">Cell membrane</location>
        <topology evidence="1">Single-pass membrane protein</topology>
    </subcellularLocation>
    <subcellularLocation>
        <location evidence="2">Membrane</location>
        <topology evidence="2">Single-pass type I membrane protein</topology>
    </subcellularLocation>
</comment>
<dbReference type="GO" id="GO:0005886">
    <property type="term" value="C:plasma membrane"/>
    <property type="evidence" value="ECO:0007669"/>
    <property type="project" value="UniProtKB-SubCell"/>
</dbReference>
<keyword evidence="9" id="KW-0325">Glycoprotein</keyword>
<dbReference type="KEGG" id="pki:111847822"/>
<dbReference type="Proteomes" id="UP000261540">
    <property type="component" value="Unplaced"/>
</dbReference>
<dbReference type="GeneTree" id="ENSGT00940000168503"/>
<evidence type="ECO:0000259" key="14">
    <source>
        <dbReference type="PROSITE" id="PS51534"/>
    </source>
</evidence>
<organism evidence="15 16">
    <name type="scientific">Paramormyrops kingsleyae</name>
    <dbReference type="NCBI Taxonomy" id="1676925"/>
    <lineage>
        <taxon>Eukaryota</taxon>
        <taxon>Metazoa</taxon>
        <taxon>Chordata</taxon>
        <taxon>Craniata</taxon>
        <taxon>Vertebrata</taxon>
        <taxon>Euteleostomi</taxon>
        <taxon>Actinopterygii</taxon>
        <taxon>Neopterygii</taxon>
        <taxon>Teleostei</taxon>
        <taxon>Osteoglossocephala</taxon>
        <taxon>Osteoglossomorpha</taxon>
        <taxon>Osteoglossiformes</taxon>
        <taxon>Mormyridae</taxon>
        <taxon>Paramormyrops</taxon>
    </lineage>
</organism>
<feature type="transmembrane region" description="Helical" evidence="12">
    <location>
        <begin position="419"/>
        <end position="440"/>
    </location>
</feature>
<dbReference type="GeneID" id="111847822"/>
<dbReference type="InterPro" id="IPR013568">
    <property type="entry name" value="SEFIR_dom"/>
</dbReference>
<dbReference type="Gene3D" id="3.40.50.11530">
    <property type="match status" value="1"/>
</dbReference>
<dbReference type="PROSITE" id="PS51534">
    <property type="entry name" value="SEFIR"/>
    <property type="match status" value="1"/>
</dbReference>
<evidence type="ECO:0000313" key="16">
    <source>
        <dbReference type="Proteomes" id="UP000261540"/>
    </source>
</evidence>
<dbReference type="STRING" id="1676925.ENSPKIP00000032175"/>
<dbReference type="OrthoDB" id="10045365at2759"/>
<feature type="chain" id="PRO_5017240077" evidence="13">
    <location>
        <begin position="20"/>
        <end position="673"/>
    </location>
</feature>
<evidence type="ECO:0000256" key="9">
    <source>
        <dbReference type="ARBA" id="ARBA00023180"/>
    </source>
</evidence>
<keyword evidence="6 12" id="KW-1133">Transmembrane helix</keyword>
<keyword evidence="4 12" id="KW-0812">Transmembrane</keyword>
<keyword evidence="10" id="KW-0395">Inflammatory response</keyword>
<keyword evidence="8" id="KW-0675">Receptor</keyword>
<keyword evidence="7 12" id="KW-0472">Membrane</keyword>
<keyword evidence="3" id="KW-1003">Cell membrane</keyword>
<reference evidence="15" key="2">
    <citation type="submission" date="2025-09" db="UniProtKB">
        <authorList>
            <consortium name="Ensembl"/>
        </authorList>
    </citation>
    <scope>IDENTIFICATION</scope>
</reference>
<protein>
    <submittedName>
        <fullName evidence="15">Uncharacterized LOC111847822</fullName>
    </submittedName>
</protein>
<evidence type="ECO:0000256" key="5">
    <source>
        <dbReference type="ARBA" id="ARBA00022729"/>
    </source>
</evidence>
<sequence length="673" mass="74388">MSRLAVHLCTLGCVLLCSAAVLLETIELDHETHLTCSQDIRECTVKDGEQPGYGSDPVAILTLELKALLCCHDSRDCRPCVEIYLTVKGSYGESEGSGGHSDEYGATVRDTGSGSNDSQPSSPPHLSVLSFVVCHTTASSISVCKIIEFTLSPAALEDPDEPEMWLSLVVSDKLAFGSHLFVSVQAVNKSIVLPSQQEVCFTDHREIVKECDVPKLHTVIDWTKEVAIVYLANEDKDTSASLSMCLKYEETGDCIYQKWDQKENFSIPLHSVTPCLCIQAWWMKMDALRVNSCPFSDLKEFFNNTWKNVSLFVEPVQSNGGDTVLTWNLSSPCRVEAELWLCEKTVEGALRGCKEMQGSRVRLRKDQDLEWSVSSREYLGKGEFIDVLPHPMLCVAAKIYRMSGVLAIQCPFAAPRRNWTLLVLVTLLLICLIVLVAHVLHGSLKGDADRGHVVLLFPPDTEPALPGLVYRLGSMLSAAGFSVSGDLWSRGELCTLGAVPWLHAQLENLQRKGGKAVLIVTQTAWELAEAWLQDTGRRPFSHPYPDVFVAALSCILADQLQGLAGRRFALVQFDSLPPTAPASGHPFPELFQGLSLYSLPSQRLDFLMELVAPCGWAGSWLGRLKARLWVWALGLYKARGLHRHWLSRRFQGGTRSLQGTLWETAHLRPGPSA</sequence>
<reference evidence="15" key="1">
    <citation type="submission" date="2025-08" db="UniProtKB">
        <authorList>
            <consortium name="Ensembl"/>
        </authorList>
    </citation>
    <scope>IDENTIFICATION</scope>
</reference>
<dbReference type="GO" id="GO:0006954">
    <property type="term" value="P:inflammatory response"/>
    <property type="evidence" value="ECO:0007669"/>
    <property type="project" value="UniProtKB-KW"/>
</dbReference>
<dbReference type="AlphaFoldDB" id="A0A3B3SPD9"/>
<evidence type="ECO:0000256" key="12">
    <source>
        <dbReference type="SAM" id="Phobius"/>
    </source>
</evidence>
<dbReference type="InterPro" id="IPR039465">
    <property type="entry name" value="IL-17_rcpt-like"/>
</dbReference>
<dbReference type="GO" id="GO:0030368">
    <property type="term" value="F:interleukin-17 receptor activity"/>
    <property type="evidence" value="ECO:0007669"/>
    <property type="project" value="InterPro"/>
</dbReference>
<dbReference type="Ensembl" id="ENSPKIT00000013034.1">
    <property type="protein sequence ID" value="ENSPKIP00000032175.1"/>
    <property type="gene ID" value="ENSPKIG00000012369.1"/>
</dbReference>
<dbReference type="RefSeq" id="XP_023675139.1">
    <property type="nucleotide sequence ID" value="XM_023819371.2"/>
</dbReference>
<evidence type="ECO:0000256" key="10">
    <source>
        <dbReference type="ARBA" id="ARBA00023198"/>
    </source>
</evidence>
<evidence type="ECO:0000256" key="8">
    <source>
        <dbReference type="ARBA" id="ARBA00023170"/>
    </source>
</evidence>
<feature type="compositionally biased region" description="Polar residues" evidence="11">
    <location>
        <begin position="110"/>
        <end position="120"/>
    </location>
</feature>
<accession>A0A3B3SPD9</accession>
<feature type="region of interest" description="Disordered" evidence="11">
    <location>
        <begin position="92"/>
        <end position="122"/>
    </location>
</feature>
<evidence type="ECO:0000313" key="15">
    <source>
        <dbReference type="Ensembl" id="ENSPKIP00000032175.1"/>
    </source>
</evidence>
<dbReference type="Pfam" id="PF08357">
    <property type="entry name" value="SEFIR"/>
    <property type="match status" value="1"/>
</dbReference>